<evidence type="ECO:0000256" key="4">
    <source>
        <dbReference type="ARBA" id="ARBA00022833"/>
    </source>
</evidence>
<evidence type="ECO:0000313" key="10">
    <source>
        <dbReference type="Proteomes" id="UP000095283"/>
    </source>
</evidence>
<dbReference type="SUPFAM" id="SSF57850">
    <property type="entry name" value="RING/U-box"/>
    <property type="match status" value="1"/>
</dbReference>
<evidence type="ECO:0000256" key="6">
    <source>
        <dbReference type="PROSITE-ProRule" id="PRU00175"/>
    </source>
</evidence>
<evidence type="ECO:0000256" key="1">
    <source>
        <dbReference type="ARBA" id="ARBA00004123"/>
    </source>
</evidence>
<evidence type="ECO:0000259" key="9">
    <source>
        <dbReference type="PROSITE" id="PS50089"/>
    </source>
</evidence>
<keyword evidence="8" id="KW-0472">Membrane</keyword>
<feature type="transmembrane region" description="Helical" evidence="8">
    <location>
        <begin position="76"/>
        <end position="94"/>
    </location>
</feature>
<keyword evidence="8" id="KW-1133">Transmembrane helix</keyword>
<evidence type="ECO:0000256" key="7">
    <source>
        <dbReference type="SAM" id="MobiDB-lite"/>
    </source>
</evidence>
<dbReference type="InterPro" id="IPR051507">
    <property type="entry name" value="PcG_RING_finger"/>
</dbReference>
<dbReference type="GO" id="GO:0008270">
    <property type="term" value="F:zinc ion binding"/>
    <property type="evidence" value="ECO:0007669"/>
    <property type="project" value="UniProtKB-KW"/>
</dbReference>
<dbReference type="PROSITE" id="PS50089">
    <property type="entry name" value="ZF_RING_2"/>
    <property type="match status" value="1"/>
</dbReference>
<dbReference type="SMART" id="SM00184">
    <property type="entry name" value="RING"/>
    <property type="match status" value="1"/>
</dbReference>
<dbReference type="GO" id="GO:0005634">
    <property type="term" value="C:nucleus"/>
    <property type="evidence" value="ECO:0007669"/>
    <property type="project" value="UniProtKB-SubCell"/>
</dbReference>
<evidence type="ECO:0000313" key="11">
    <source>
        <dbReference type="WBParaSite" id="Hba_20517"/>
    </source>
</evidence>
<comment type="subcellular location">
    <subcellularLocation>
        <location evidence="1">Nucleus</location>
    </subcellularLocation>
</comment>
<dbReference type="AlphaFoldDB" id="A0A1I7XRZ8"/>
<dbReference type="InterPro" id="IPR013083">
    <property type="entry name" value="Znf_RING/FYVE/PHD"/>
</dbReference>
<keyword evidence="8" id="KW-0812">Transmembrane</keyword>
<dbReference type="Gene3D" id="3.10.20.90">
    <property type="entry name" value="Phosphatidylinositol 3-kinase Catalytic Subunit, Chain A, domain 1"/>
    <property type="match status" value="1"/>
</dbReference>
<keyword evidence="3 6" id="KW-0863">Zinc-finger</keyword>
<organism evidence="10 11">
    <name type="scientific">Heterorhabditis bacteriophora</name>
    <name type="common">Entomopathogenic nematode worm</name>
    <dbReference type="NCBI Taxonomy" id="37862"/>
    <lineage>
        <taxon>Eukaryota</taxon>
        <taxon>Metazoa</taxon>
        <taxon>Ecdysozoa</taxon>
        <taxon>Nematoda</taxon>
        <taxon>Chromadorea</taxon>
        <taxon>Rhabditida</taxon>
        <taxon>Rhabditina</taxon>
        <taxon>Rhabditomorpha</taxon>
        <taxon>Strongyloidea</taxon>
        <taxon>Heterorhabditidae</taxon>
        <taxon>Heterorhabditis</taxon>
    </lineage>
</organism>
<feature type="compositionally biased region" description="Basic and acidic residues" evidence="7">
    <location>
        <begin position="239"/>
        <end position="251"/>
    </location>
</feature>
<evidence type="ECO:0000256" key="3">
    <source>
        <dbReference type="ARBA" id="ARBA00022771"/>
    </source>
</evidence>
<reference evidence="11" key="1">
    <citation type="submission" date="2016-11" db="UniProtKB">
        <authorList>
            <consortium name="WormBaseParasite"/>
        </authorList>
    </citation>
    <scope>IDENTIFICATION</scope>
</reference>
<feature type="transmembrane region" description="Helical" evidence="8">
    <location>
        <begin position="37"/>
        <end position="64"/>
    </location>
</feature>
<feature type="region of interest" description="Disordered" evidence="7">
    <location>
        <begin position="233"/>
        <end position="273"/>
    </location>
</feature>
<accession>A0A1I7XRZ8</accession>
<keyword evidence="10" id="KW-1185">Reference proteome</keyword>
<feature type="transmembrane region" description="Helical" evidence="8">
    <location>
        <begin position="7"/>
        <end position="25"/>
    </location>
</feature>
<keyword evidence="4" id="KW-0862">Zinc</keyword>
<dbReference type="Pfam" id="PF16207">
    <property type="entry name" value="RAWUL"/>
    <property type="match status" value="1"/>
</dbReference>
<keyword evidence="2" id="KW-0479">Metal-binding</keyword>
<dbReference type="PROSITE" id="PS00518">
    <property type="entry name" value="ZF_RING_1"/>
    <property type="match status" value="1"/>
</dbReference>
<evidence type="ECO:0000256" key="8">
    <source>
        <dbReference type="SAM" id="Phobius"/>
    </source>
</evidence>
<dbReference type="Proteomes" id="UP000095283">
    <property type="component" value="Unplaced"/>
</dbReference>
<protein>
    <submittedName>
        <fullName evidence="11">RING-type domain-containing protein</fullName>
    </submittedName>
</protein>
<proteinExistence type="predicted"/>
<keyword evidence="5" id="KW-0539">Nucleus</keyword>
<dbReference type="InterPro" id="IPR032443">
    <property type="entry name" value="RAWUL"/>
</dbReference>
<dbReference type="InterPro" id="IPR001841">
    <property type="entry name" value="Znf_RING"/>
</dbReference>
<dbReference type="InterPro" id="IPR017907">
    <property type="entry name" value="Znf_RING_CS"/>
</dbReference>
<sequence>MYDSHLVISFVGALSCVVLVAYRPVHRGFSLSNSSWGYFVILLFVITVSFPFVLFVIILLRITVYSCRFVSQGRRLALFFVPLRLLILITRTVASLNTVNIVDVERAMNLALNLKCGVCRNYISEAVTVSGCMHSFCESCLLKSIYKDSVCPNKECGRIIEKNGYKKDRTLQMLVYKMNPKTFYSEVNKQNEQSDVKKVLPSDILETCSKICDPDELISFCLEFVPVPSKANFSDDDDYSKKKDSKKKCDMDSQQPCTSKAHSEEPLKKKAKKTNVAEFPTQFRRFFRCPARVPLKTIRRLLEAKLYLVGKYEVHFMSNRTFEVLSDDVTLRTVATESGWLRSRPLRIFFTLASSISDDAPPVLDAEMMPCLMPEAPLQQEAPPPLLSTAQLQPVQLVSPVVPALTVSLSTDIYGHSTPIITSQPATRKRRKLSDPKRSPTDRSPPSVYPPNMLVGPLMTGRSMLITQPSVINGRPTQVHPSSFHHIPSTASNLVIPRTATPQKSSTVSNTIQRPETSGSKQMTPPTLTSVDPPRPIQTVLPQPLKADIRTSPIITVKGNESVSQVIVPYKYCVKTSFTCCWQTFSFIFLL</sequence>
<dbReference type="WBParaSite" id="Hba_20517">
    <property type="protein sequence ID" value="Hba_20517"/>
    <property type="gene ID" value="Hba_20517"/>
</dbReference>
<dbReference type="Gene3D" id="3.30.40.10">
    <property type="entry name" value="Zinc/RING finger domain, C3HC4 (zinc finger)"/>
    <property type="match status" value="1"/>
</dbReference>
<feature type="region of interest" description="Disordered" evidence="7">
    <location>
        <begin position="501"/>
        <end position="536"/>
    </location>
</feature>
<evidence type="ECO:0000256" key="2">
    <source>
        <dbReference type="ARBA" id="ARBA00022723"/>
    </source>
</evidence>
<feature type="region of interest" description="Disordered" evidence="7">
    <location>
        <begin position="418"/>
        <end position="452"/>
    </location>
</feature>
<name>A0A1I7XRZ8_HETBA</name>
<feature type="compositionally biased region" description="Polar residues" evidence="7">
    <location>
        <begin position="501"/>
        <end position="530"/>
    </location>
</feature>
<dbReference type="PANTHER" id="PTHR45893">
    <property type="entry name" value="POLYCOMB GROUP RING FINGER PROTEIN"/>
    <property type="match status" value="1"/>
</dbReference>
<dbReference type="Pfam" id="PF13923">
    <property type="entry name" value="zf-C3HC4_2"/>
    <property type="match status" value="1"/>
</dbReference>
<feature type="domain" description="RING-type" evidence="9">
    <location>
        <begin position="116"/>
        <end position="152"/>
    </location>
</feature>
<evidence type="ECO:0000256" key="5">
    <source>
        <dbReference type="ARBA" id="ARBA00023242"/>
    </source>
</evidence>